<evidence type="ECO:0000256" key="1">
    <source>
        <dbReference type="SAM" id="Phobius"/>
    </source>
</evidence>
<dbReference type="InterPro" id="IPR009883">
    <property type="entry name" value="YgfX"/>
</dbReference>
<accession>Q1H017</accession>
<dbReference type="Pfam" id="PF07254">
    <property type="entry name" value="Cpta_toxin"/>
    <property type="match status" value="1"/>
</dbReference>
<dbReference type="AlphaFoldDB" id="Q1H017"/>
<dbReference type="Proteomes" id="UP000002440">
    <property type="component" value="Chromosome"/>
</dbReference>
<proteinExistence type="predicted"/>
<keyword evidence="1" id="KW-0472">Membrane</keyword>
<protein>
    <recommendedName>
        <fullName evidence="4">Toxin CptA</fullName>
    </recommendedName>
</protein>
<organism evidence="2 3">
    <name type="scientific">Methylobacillus flagellatus (strain ATCC 51484 / DSM 6875 / VKM B-1610 / KT)</name>
    <dbReference type="NCBI Taxonomy" id="265072"/>
    <lineage>
        <taxon>Bacteria</taxon>
        <taxon>Pseudomonadati</taxon>
        <taxon>Pseudomonadota</taxon>
        <taxon>Betaproteobacteria</taxon>
        <taxon>Nitrosomonadales</taxon>
        <taxon>Methylophilaceae</taxon>
        <taxon>Methylobacillus</taxon>
    </lineage>
</organism>
<keyword evidence="1" id="KW-1133">Transmembrane helix</keyword>
<dbReference type="OrthoDB" id="9182772at2"/>
<keyword evidence="3" id="KW-1185">Reference proteome</keyword>
<dbReference type="HOGENOM" id="CLU_140397_1_0_4"/>
<sequence length="157" mass="17801">MNKLQKTPHHYSVKPLALTLGLSRWLAFLFLSMGVLAGISIILLPWAWWLKAICLAGIAAVVARQVWRDAWRRHPASPAMIELDHAGKLWLVTRNGMRYPAQVLGSTLVMAGLVVLNLKLEHGRVSCVILPDAVDAEAFRRLRVWLCWWRETTDDAR</sequence>
<evidence type="ECO:0008006" key="4">
    <source>
        <dbReference type="Google" id="ProtNLM"/>
    </source>
</evidence>
<dbReference type="STRING" id="265072.Mfla_1903"/>
<feature type="transmembrane region" description="Helical" evidence="1">
    <location>
        <begin position="21"/>
        <end position="42"/>
    </location>
</feature>
<dbReference type="RefSeq" id="WP_011480124.1">
    <property type="nucleotide sequence ID" value="NC_007947.1"/>
</dbReference>
<dbReference type="EMBL" id="CP000284">
    <property type="protein sequence ID" value="ABE50170.1"/>
    <property type="molecule type" value="Genomic_DNA"/>
</dbReference>
<evidence type="ECO:0000313" key="2">
    <source>
        <dbReference type="EMBL" id="ABE50170.1"/>
    </source>
</evidence>
<evidence type="ECO:0000313" key="3">
    <source>
        <dbReference type="Proteomes" id="UP000002440"/>
    </source>
</evidence>
<name>Q1H017_METFK</name>
<feature type="transmembrane region" description="Helical" evidence="1">
    <location>
        <begin position="48"/>
        <end position="67"/>
    </location>
</feature>
<reference evidence="2 3" key="1">
    <citation type="submission" date="2006-03" db="EMBL/GenBank/DDBJ databases">
        <title>Complete sequence of Methylobacillus flagellatus KT.</title>
        <authorList>
            <consortium name="US DOE Joint Genome Institute"/>
            <person name="Copeland A."/>
            <person name="Lucas S."/>
            <person name="Lapidus A."/>
            <person name="Barry K."/>
            <person name="Detter J.C."/>
            <person name="Glavina del Rio T."/>
            <person name="Hammon N."/>
            <person name="Israni S."/>
            <person name="Dalin E."/>
            <person name="Tice H."/>
            <person name="Pitluck S."/>
            <person name="Brettin T."/>
            <person name="Bruce D."/>
            <person name="Han C."/>
            <person name="Tapia R."/>
            <person name="Saunders E."/>
            <person name="Gilna P."/>
            <person name="Schmutz J."/>
            <person name="Larimer F."/>
            <person name="Land M."/>
            <person name="Kyrpides N."/>
            <person name="Anderson I."/>
            <person name="Richardson P."/>
        </authorList>
    </citation>
    <scope>NUCLEOTIDE SEQUENCE [LARGE SCALE GENOMIC DNA]</scope>
    <source>
        <strain evidence="3">KT / ATCC 51484 / DSM 6875</strain>
    </source>
</reference>
<dbReference type="eggNOG" id="COG0694">
    <property type="taxonomic scope" value="Bacteria"/>
</dbReference>
<keyword evidence="1" id="KW-0812">Transmembrane</keyword>
<dbReference type="KEGG" id="mfa:Mfla_1903"/>
<gene>
    <name evidence="2" type="ordered locus">Mfla_1903</name>
</gene>